<dbReference type="PROSITE" id="PS51635">
    <property type="entry name" value="PNPLA"/>
    <property type="match status" value="1"/>
</dbReference>
<name>A0A061HNL7_BLUGR</name>
<feature type="short sequence motif" description="GXGXXG" evidence="2">
    <location>
        <begin position="25"/>
        <end position="30"/>
    </location>
</feature>
<dbReference type="InterPro" id="IPR016035">
    <property type="entry name" value="Acyl_Trfase/lysoPLipase"/>
</dbReference>
<dbReference type="SUPFAM" id="SSF52151">
    <property type="entry name" value="FabD/lysophospholipase-like"/>
    <property type="match status" value="1"/>
</dbReference>
<organism evidence="6">
    <name type="scientific">Blumeria graminis f. sp. tritici 96224</name>
    <dbReference type="NCBI Taxonomy" id="1268274"/>
    <lineage>
        <taxon>Eukaryota</taxon>
        <taxon>Fungi</taxon>
        <taxon>Dikarya</taxon>
        <taxon>Ascomycota</taxon>
        <taxon>Pezizomycotina</taxon>
        <taxon>Leotiomycetes</taxon>
        <taxon>Erysiphales</taxon>
        <taxon>Erysiphaceae</taxon>
        <taxon>Blumeria</taxon>
    </lineage>
</organism>
<dbReference type="PANTHER" id="PTHR24185">
    <property type="entry name" value="CALCIUM-INDEPENDENT PHOSPHOLIPASE A2-GAMMA"/>
    <property type="match status" value="1"/>
</dbReference>
<evidence type="ECO:0000256" key="3">
    <source>
        <dbReference type="SAM" id="MobiDB-lite"/>
    </source>
</evidence>
<dbReference type="InterPro" id="IPR002641">
    <property type="entry name" value="PNPLA_dom"/>
</dbReference>
<dbReference type="Proteomes" id="UP000053110">
    <property type="component" value="Unassembled WGS sequence"/>
</dbReference>
<dbReference type="AlphaFoldDB" id="A0A061HNL7"/>
<feature type="domain" description="PNPLA" evidence="4">
    <location>
        <begin position="21"/>
        <end position="277"/>
    </location>
</feature>
<evidence type="ECO:0000259" key="4">
    <source>
        <dbReference type="PROSITE" id="PS51635"/>
    </source>
</evidence>
<comment type="caution">
    <text evidence="2">Lacks conserved residue(s) required for the propagation of feature annotation.</text>
</comment>
<dbReference type="Gene3D" id="3.40.1090.10">
    <property type="entry name" value="Cytosolic phospholipase A2 catalytic domain"/>
    <property type="match status" value="1"/>
</dbReference>
<dbReference type="HOGENOM" id="CLU_000288_144_6_1"/>
<dbReference type="EMBL" id="KE373532">
    <property type="protein sequence ID" value="EPQ67464.1"/>
    <property type="molecule type" value="Genomic_DNA"/>
</dbReference>
<proteinExistence type="predicted"/>
<dbReference type="GO" id="GO:0046486">
    <property type="term" value="P:glycerolipid metabolic process"/>
    <property type="evidence" value="ECO:0007669"/>
    <property type="project" value="UniProtKB-ARBA"/>
</dbReference>
<evidence type="ECO:0000313" key="5">
    <source>
        <dbReference type="EMBL" id="EPQ67464.1"/>
    </source>
</evidence>
<dbReference type="OrthoDB" id="630895at2759"/>
<accession>A0A061HNL7</accession>
<reference evidence="7" key="1">
    <citation type="journal article" date="2013" name="Nat. Genet.">
        <title>The wheat powdery mildew genome shows the unique evolution of an obligate biotroph.</title>
        <authorList>
            <person name="Wicker T."/>
            <person name="Oberhaensli S."/>
            <person name="Parlange F."/>
            <person name="Buchmann J.P."/>
            <person name="Shatalina M."/>
            <person name="Roffler S."/>
            <person name="Ben-David R."/>
            <person name="Dolezel J."/>
            <person name="Simkova H."/>
            <person name="Schulze-Lefert P."/>
            <person name="Spanu P.D."/>
            <person name="Bruggmann R."/>
            <person name="Amselem J."/>
            <person name="Quesneville H."/>
            <person name="Ver Loren van Themaat E."/>
            <person name="Paape T."/>
            <person name="Shimizu K.K."/>
            <person name="Keller B."/>
        </authorList>
    </citation>
    <scope>NUCLEOTIDE SEQUENCE [LARGE SCALE GENOMIC DNA]</scope>
    <source>
        <strain evidence="7">96224</strain>
    </source>
</reference>
<keyword evidence="1" id="KW-0443">Lipid metabolism</keyword>
<dbReference type="GO" id="GO:0047499">
    <property type="term" value="F:calcium-independent phospholipase A2 activity"/>
    <property type="evidence" value="ECO:0007669"/>
    <property type="project" value="TreeGrafter"/>
</dbReference>
<reference evidence="5" key="2">
    <citation type="submission" date="2013-01" db="EMBL/GenBank/DDBJ databases">
        <title>The wheat powdery mildew genome reveals unique evolution of an obligate biotroph.</title>
        <authorList>
            <person name="Oberhaensli S."/>
            <person name="Wicker T."/>
            <person name="Keller B."/>
        </authorList>
    </citation>
    <scope>NUCLEOTIDE SEQUENCE</scope>
    <source>
        <strain evidence="5">96224</strain>
    </source>
</reference>
<dbReference type="GO" id="GO:0016020">
    <property type="term" value="C:membrane"/>
    <property type="evidence" value="ECO:0007669"/>
    <property type="project" value="TreeGrafter"/>
</dbReference>
<evidence type="ECO:0000256" key="2">
    <source>
        <dbReference type="PROSITE-ProRule" id="PRU01161"/>
    </source>
</evidence>
<evidence type="ECO:0000313" key="6">
    <source>
        <dbReference type="EMBL" id="SUZ07329.1"/>
    </source>
</evidence>
<dbReference type="PANTHER" id="PTHR24185:SF4">
    <property type="entry name" value="SERINE HYDROLASE, PUTATIVE (AFU_ORTHOLOGUE AFUA_2G07870)-RELATED"/>
    <property type="match status" value="1"/>
</dbReference>
<protein>
    <submittedName>
        <fullName evidence="6">Bgt-1449</fullName>
    </submittedName>
</protein>
<sequence length="591" mass="65503">MAEKPSFSTKNPDKKPPLRILTLDGGGVRGYSMLILIQELMHRTYVEIEGKAPRRDQIPKPADHFDLIVGAGTGGMIALMLGRLRLDIETCKELYIYTTKKVFQTDKTIAGIPYRSTLFKASKLEEAIKECVAAHTVLEREGNDGKERFDAEKHMGYPLTWGASGPKRHSSNGSTSSFSARKSSVDLGKSLASMGLGDPDALFAVTAVYKGTHKGGPPALLRSYDSRKEPSPESDCTLWQASRATAATSFAFKPIQIGQSVFLDEGVGKFNPASAALDEACLNEWPGREVGVFVSLGTGKRPAGSDSNSHMWYEGFMGEFAEARRRLISKIEGCEKTHDYLQREGLSKRGVNVENYFRLNVEIGVGEFGLNEWNRIADISNSTRRHLGKPEVQRMSIKAASKLAKIHRAHLRLSENRNTRNFEGSLSVPDARSNAVELPADSLVVPSAVDSFELSYKNLSGSPSPRVNSPYIYESKSRHQSLLLEPKIDNSSRHKSLLVESKKGYQPQHSMSRSESFLFSDTGKISIMSNDEMFKSKDHLPTRVEPPPLPPKLFVQNPSYMNRPLPPYPVDDEPPPAVNLARKPDYKISFI</sequence>
<evidence type="ECO:0000256" key="1">
    <source>
        <dbReference type="ARBA" id="ARBA00023098"/>
    </source>
</evidence>
<feature type="region of interest" description="Disordered" evidence="3">
    <location>
        <begin position="160"/>
        <end position="179"/>
    </location>
</feature>
<evidence type="ECO:0000313" key="7">
    <source>
        <dbReference type="Proteomes" id="UP000053110"/>
    </source>
</evidence>
<dbReference type="GO" id="GO:0019369">
    <property type="term" value="P:arachidonate metabolic process"/>
    <property type="evidence" value="ECO:0007669"/>
    <property type="project" value="TreeGrafter"/>
</dbReference>
<dbReference type="EMBL" id="UIGY01000001">
    <property type="protein sequence ID" value="SUZ07329.1"/>
    <property type="molecule type" value="Genomic_DNA"/>
</dbReference>
<reference evidence="6" key="3">
    <citation type="submission" date="2018-07" db="EMBL/GenBank/DDBJ databases">
        <authorList>
            <person name="Quirk P.G."/>
            <person name="Krulwich T.A."/>
        </authorList>
    </citation>
    <scope>NUCLEOTIDE SEQUENCE</scope>
    <source>
        <strain evidence="6">96224</strain>
    </source>
</reference>
<dbReference type="Pfam" id="PF01734">
    <property type="entry name" value="Patatin"/>
    <property type="match status" value="1"/>
</dbReference>
<gene>
    <name evidence="5" type="ORF">BGT96224_1449</name>
    <name evidence="6" type="ORF">BGT96224V2_LOCUS73</name>
</gene>